<dbReference type="PANTHER" id="PTHR30294">
    <property type="entry name" value="MEMBRANE COMPONENT OF ABC TRANSPORTER YHHJ-RELATED"/>
    <property type="match status" value="1"/>
</dbReference>
<protein>
    <submittedName>
        <fullName evidence="9">ABC-2 family transporter protein</fullName>
    </submittedName>
</protein>
<evidence type="ECO:0000256" key="5">
    <source>
        <dbReference type="ARBA" id="ARBA00023136"/>
    </source>
</evidence>
<reference evidence="8 11" key="1">
    <citation type="submission" date="2018-02" db="EMBL/GenBank/DDBJ databases">
        <authorList>
            <person name="Rodrigo-Torres L."/>
            <person name="Arahal R. D."/>
            <person name="Lucena T."/>
        </authorList>
    </citation>
    <scope>NUCLEOTIDE SEQUENCE [LARGE SCALE GENOMIC DNA]</scope>
    <source>
        <strain evidence="8 11">CECT 8486</strain>
    </source>
</reference>
<sequence>MTNQLFIVIKDTFLSQFKSRGYWMLVLSPLIFATLAGAVIFGITKMQGNTTPNIAVVSNQEVRSVLVQSEKELDIHVSNITNEKKANSALQNEKLDGVLTVNKNEATITTQPKSEQIPKEKITAILGNLSRSQKATQYGLTAQQTADLVQPYNLKSVVKQAEQSTNSGNTESANQLIASAIGIITVIIVMWYTSMIANAIANEKSSRIMEILLAATSARVQYFGKIIGIFALVTTHLLLYVIAGFTAFNFFKENSFVKGLASNLNGVTLSFIIYAVVFILVSVALYLVLTSMIASLINDNAQVQQAIQPISMIAMVGYVFSFIMTQMPNNLLIRILSYIPFASQSMMPIRLVTHTEGWPAAISALLIAIITLFLLLWFGQGIYARNVLSYSDEPIMKQLAARLRHK</sequence>
<keyword evidence="5 6" id="KW-0472">Membrane</keyword>
<dbReference type="Proteomes" id="UP000239237">
    <property type="component" value="Unassembled WGS sequence"/>
</dbReference>
<dbReference type="Proteomes" id="UP000237923">
    <property type="component" value="Unassembled WGS sequence"/>
</dbReference>
<dbReference type="RefSeq" id="WP_072613075.1">
    <property type="nucleotide sequence ID" value="NZ_AP017935.1"/>
</dbReference>
<evidence type="ECO:0000259" key="7">
    <source>
        <dbReference type="Pfam" id="PF12698"/>
    </source>
</evidence>
<feature type="transmembrane region" description="Helical" evidence="6">
    <location>
        <begin position="357"/>
        <end position="378"/>
    </location>
</feature>
<evidence type="ECO:0000313" key="10">
    <source>
        <dbReference type="Proteomes" id="UP000237923"/>
    </source>
</evidence>
<evidence type="ECO:0000256" key="6">
    <source>
        <dbReference type="SAM" id="Phobius"/>
    </source>
</evidence>
<reference evidence="9 10" key="2">
    <citation type="submission" date="2018-02" db="EMBL/GenBank/DDBJ databases">
        <authorList>
            <person name="Cohen D.B."/>
            <person name="Kent A.D."/>
        </authorList>
    </citation>
    <scope>NUCLEOTIDE SEQUENCE [LARGE SCALE GENOMIC DNA]</scope>
    <source>
        <strain evidence="9 10">CECT 9216</strain>
    </source>
</reference>
<dbReference type="InterPro" id="IPR051449">
    <property type="entry name" value="ABC-2_transporter_component"/>
</dbReference>
<keyword evidence="11" id="KW-1185">Reference proteome</keyword>
<dbReference type="GO" id="GO:0005886">
    <property type="term" value="C:plasma membrane"/>
    <property type="evidence" value="ECO:0007669"/>
    <property type="project" value="UniProtKB-SubCell"/>
</dbReference>
<feature type="transmembrane region" description="Helical" evidence="6">
    <location>
        <begin position="222"/>
        <end position="251"/>
    </location>
</feature>
<evidence type="ECO:0000256" key="3">
    <source>
        <dbReference type="ARBA" id="ARBA00022692"/>
    </source>
</evidence>
<feature type="transmembrane region" description="Helical" evidence="6">
    <location>
        <begin position="176"/>
        <end position="201"/>
    </location>
</feature>
<dbReference type="Pfam" id="PF12698">
    <property type="entry name" value="ABC2_membrane_3"/>
    <property type="match status" value="1"/>
</dbReference>
<organism evidence="9 10">
    <name type="scientific">Leuconostoc suionicum</name>
    <dbReference type="NCBI Taxonomy" id="1511761"/>
    <lineage>
        <taxon>Bacteria</taxon>
        <taxon>Bacillati</taxon>
        <taxon>Bacillota</taxon>
        <taxon>Bacilli</taxon>
        <taxon>Lactobacillales</taxon>
        <taxon>Lactobacillaceae</taxon>
        <taxon>Leuconostoc</taxon>
    </lineage>
</organism>
<evidence type="ECO:0000256" key="2">
    <source>
        <dbReference type="ARBA" id="ARBA00022475"/>
    </source>
</evidence>
<evidence type="ECO:0000313" key="9">
    <source>
        <dbReference type="EMBL" id="SPE07441.1"/>
    </source>
</evidence>
<evidence type="ECO:0000256" key="1">
    <source>
        <dbReference type="ARBA" id="ARBA00004651"/>
    </source>
</evidence>
<dbReference type="InterPro" id="IPR013525">
    <property type="entry name" value="ABC2_TM"/>
</dbReference>
<dbReference type="GO" id="GO:0140359">
    <property type="term" value="F:ABC-type transporter activity"/>
    <property type="evidence" value="ECO:0007669"/>
    <property type="project" value="InterPro"/>
</dbReference>
<feature type="transmembrane region" description="Helical" evidence="6">
    <location>
        <begin position="306"/>
        <end position="324"/>
    </location>
</feature>
<feature type="transmembrane region" description="Helical" evidence="6">
    <location>
        <begin position="271"/>
        <end position="294"/>
    </location>
</feature>
<dbReference type="EMBL" id="OKQU01000001">
    <property type="protein sequence ID" value="SPE07441.1"/>
    <property type="molecule type" value="Genomic_DNA"/>
</dbReference>
<dbReference type="EMBL" id="OKQR01000001">
    <property type="protein sequence ID" value="SPD92162.1"/>
    <property type="molecule type" value="Genomic_DNA"/>
</dbReference>
<gene>
    <name evidence="8" type="ORF">LES8486_01171</name>
    <name evidence="9" type="ORF">LES9216_01318</name>
</gene>
<keyword evidence="2" id="KW-1003">Cell membrane</keyword>
<dbReference type="KEGG" id="lsu:A6B45_01735"/>
<dbReference type="GeneID" id="99673492"/>
<feature type="transmembrane region" description="Helical" evidence="6">
    <location>
        <begin position="21"/>
        <end position="43"/>
    </location>
</feature>
<feature type="domain" description="ABC-2 type transporter transmembrane" evidence="7">
    <location>
        <begin position="22"/>
        <end position="377"/>
    </location>
</feature>
<keyword evidence="3 6" id="KW-0812">Transmembrane</keyword>
<name>A0A2N9KAR5_9LACO</name>
<accession>A0A2N9KAR5</accession>
<evidence type="ECO:0000313" key="8">
    <source>
        <dbReference type="EMBL" id="SPD92162.1"/>
    </source>
</evidence>
<evidence type="ECO:0000313" key="11">
    <source>
        <dbReference type="Proteomes" id="UP000239237"/>
    </source>
</evidence>
<evidence type="ECO:0000256" key="4">
    <source>
        <dbReference type="ARBA" id="ARBA00022989"/>
    </source>
</evidence>
<dbReference type="AlphaFoldDB" id="A0A2N9KAR5"/>
<keyword evidence="4 6" id="KW-1133">Transmembrane helix</keyword>
<dbReference type="PANTHER" id="PTHR30294:SF29">
    <property type="entry name" value="MULTIDRUG ABC TRANSPORTER PERMEASE YBHS-RELATED"/>
    <property type="match status" value="1"/>
</dbReference>
<comment type="subcellular location">
    <subcellularLocation>
        <location evidence="1">Cell membrane</location>
        <topology evidence="1">Multi-pass membrane protein</topology>
    </subcellularLocation>
</comment>
<proteinExistence type="predicted"/>